<evidence type="ECO:0000313" key="6">
    <source>
        <dbReference type="EMBL" id="KAF6009951.1"/>
    </source>
</evidence>
<comment type="subcellular location">
    <subcellularLocation>
        <location evidence="1">Cytoplasm</location>
        <location evidence="1">Cytoskeleton</location>
    </subcellularLocation>
</comment>
<dbReference type="EMBL" id="JABCYN010000030">
    <property type="protein sequence ID" value="KAF6009951.1"/>
    <property type="molecule type" value="Genomic_DNA"/>
</dbReference>
<dbReference type="InterPro" id="IPR011004">
    <property type="entry name" value="Trimer_LpxA-like_sf"/>
</dbReference>
<gene>
    <name evidence="7" type="ORF">DEBR0S2_11496G</name>
    <name evidence="6" type="ORF">HII12_003497</name>
</gene>
<dbReference type="Proteomes" id="UP000478008">
    <property type="component" value="Unassembled WGS sequence"/>
</dbReference>
<evidence type="ECO:0000256" key="1">
    <source>
        <dbReference type="ARBA" id="ARBA00004245"/>
    </source>
</evidence>
<protein>
    <recommendedName>
        <fullName evidence="5">Dynactin subunit 5</fullName>
    </recommendedName>
</protein>
<proteinExistence type="inferred from homology"/>
<comment type="similarity">
    <text evidence="4">Belongs to the dynactin subunits 5/6 family. Dynactin subunit 5 subfamily.</text>
</comment>
<organism evidence="7 8">
    <name type="scientific">Dekkera bruxellensis</name>
    <name type="common">Brettanomyces custersii</name>
    <dbReference type="NCBI Taxonomy" id="5007"/>
    <lineage>
        <taxon>Eukaryota</taxon>
        <taxon>Fungi</taxon>
        <taxon>Dikarya</taxon>
        <taxon>Ascomycota</taxon>
        <taxon>Saccharomycotina</taxon>
        <taxon>Pichiomycetes</taxon>
        <taxon>Pichiales</taxon>
        <taxon>Pichiaceae</taxon>
        <taxon>Brettanomyces</taxon>
    </lineage>
</organism>
<dbReference type="OMA" id="DADCTIC"/>
<keyword evidence="2" id="KW-0963">Cytoplasm</keyword>
<dbReference type="SUPFAM" id="SSF51161">
    <property type="entry name" value="Trimeric LpxA-like enzymes"/>
    <property type="match status" value="1"/>
</dbReference>
<reference evidence="7 8" key="1">
    <citation type="submission" date="2019-07" db="EMBL/GenBank/DDBJ databases">
        <authorList>
            <person name="Friedrich A."/>
            <person name="Schacherer J."/>
        </authorList>
    </citation>
    <scope>NUCLEOTIDE SEQUENCE [LARGE SCALE GENOMIC DNA]</scope>
</reference>
<keyword evidence="8" id="KW-1185">Reference proteome</keyword>
<evidence type="ECO:0000313" key="8">
    <source>
        <dbReference type="Proteomes" id="UP000478008"/>
    </source>
</evidence>
<dbReference type="InterPro" id="IPR047125">
    <property type="entry name" value="DCTN5"/>
</dbReference>
<evidence type="ECO:0000313" key="7">
    <source>
        <dbReference type="EMBL" id="VUG17605.1"/>
    </source>
</evidence>
<dbReference type="Proteomes" id="UP000568158">
    <property type="component" value="Unassembled WGS sequence"/>
</dbReference>
<evidence type="ECO:0000256" key="4">
    <source>
        <dbReference type="ARBA" id="ARBA00034706"/>
    </source>
</evidence>
<keyword evidence="3" id="KW-0206">Cytoskeleton</keyword>
<evidence type="ECO:0000313" key="9">
    <source>
        <dbReference type="Proteomes" id="UP000568158"/>
    </source>
</evidence>
<dbReference type="PANTHER" id="PTHR46126:SF1">
    <property type="entry name" value="DYNACTIN SUBUNIT 5"/>
    <property type="match status" value="1"/>
</dbReference>
<dbReference type="EMBL" id="CABFWN010000002">
    <property type="protein sequence ID" value="VUG17605.1"/>
    <property type="molecule type" value="Genomic_DNA"/>
</dbReference>
<accession>A0A7D9H3I8</accession>
<evidence type="ECO:0000256" key="3">
    <source>
        <dbReference type="ARBA" id="ARBA00023212"/>
    </source>
</evidence>
<dbReference type="GO" id="GO:0005869">
    <property type="term" value="C:dynactin complex"/>
    <property type="evidence" value="ECO:0007669"/>
    <property type="project" value="TreeGrafter"/>
</dbReference>
<reference evidence="6 9" key="2">
    <citation type="journal article" date="2020" name="Appl. Microbiol. Biotechnol.">
        <title>Targeted gene deletion in Brettanomyces bruxellensis with an expression-free CRISPR-Cas9 system.</title>
        <authorList>
            <person name="Varela C."/>
            <person name="Bartel C."/>
            <person name="Onetto C."/>
            <person name="Borneman A."/>
        </authorList>
    </citation>
    <scope>NUCLEOTIDE SEQUENCE [LARGE SCALE GENOMIC DNA]</scope>
    <source>
        <strain evidence="6 9">AWRI1613</strain>
    </source>
</reference>
<sequence>MNSEWLETASHNRIHKSCMVQGSSFIAIQGDTIIDRNCTVIVEDAEDEDAKTTNGETGGRIRRQPELKVGKQCFFKEGCSVNLSLNSPEMVIGSWCIIGNNSVLRDCAAIGSRVIIGKDCRIDADCTICDCCIIEDGAHLPSQFVVPSLTKVSKNLEFTSLDPCYRRLNEETVKNELLLGKMAW</sequence>
<dbReference type="Gene3D" id="2.160.10.10">
    <property type="entry name" value="Hexapeptide repeat proteins"/>
    <property type="match status" value="1"/>
</dbReference>
<evidence type="ECO:0000256" key="2">
    <source>
        <dbReference type="ARBA" id="ARBA00022490"/>
    </source>
</evidence>
<evidence type="ECO:0000256" key="5">
    <source>
        <dbReference type="ARBA" id="ARBA00034865"/>
    </source>
</evidence>
<dbReference type="AlphaFoldDB" id="A0A7D9H3I8"/>
<name>A0A7D9H3I8_DEKBR</name>
<dbReference type="PANTHER" id="PTHR46126">
    <property type="entry name" value="DYNACTIN SUBUNIT 5"/>
    <property type="match status" value="1"/>
</dbReference>